<dbReference type="PANTHER" id="PTHR47500">
    <property type="entry name" value="EF-HAND CALCIUM-BINDING DOMAIN-CONTAINING PROTEIN"/>
    <property type="match status" value="1"/>
</dbReference>
<dbReference type="eggNOG" id="KOG0027">
    <property type="taxonomic scope" value="Eukaryota"/>
</dbReference>
<sequence>MESAAALAMGAEQAFRRAREFKGLENTYSAQSGSGEGPQSFADENLEPLTPQQLAAFQDIFRLLSSCPQGTVGIRSMKAALGNVGIHLSPQGMCEALRQADLDGDGIVNFKDFLGVLTDSQCLAQCLGQVRPSQTGDAQGLQILFLELVFKLISHGFVSSKSVQEVMNYYSTRQRALRQIPGWKGRPCAPRSQVGLTFFCQAARISGLSSSELVRSLHRLCKTGVRSPYSQIPNLEESTRPELKTRNLAPRSEIQLPKSYLPSRPKLKPKPTSRRPGLMEQPLEYLRSSKLAPSPPTLVQKQPFSPPPAYAQKPVVKNLYK</sequence>
<dbReference type="AlphaFoldDB" id="A0A1S3AJ80"/>
<accession>A0A1S3AJ80</accession>
<dbReference type="InterPro" id="IPR002048">
    <property type="entry name" value="EF_hand_dom"/>
</dbReference>
<gene>
    <name evidence="6" type="primary">LOC103124982</name>
</gene>
<organism evidence="5 6">
    <name type="scientific">Erinaceus europaeus</name>
    <name type="common">Western European hedgehog</name>
    <dbReference type="NCBI Taxonomy" id="9365"/>
    <lineage>
        <taxon>Eukaryota</taxon>
        <taxon>Metazoa</taxon>
        <taxon>Chordata</taxon>
        <taxon>Craniata</taxon>
        <taxon>Vertebrata</taxon>
        <taxon>Euteleostomi</taxon>
        <taxon>Mammalia</taxon>
        <taxon>Eutheria</taxon>
        <taxon>Laurasiatheria</taxon>
        <taxon>Eulipotyphla</taxon>
        <taxon>Erinaceidae</taxon>
        <taxon>Erinaceinae</taxon>
        <taxon>Erinaceus</taxon>
    </lineage>
</organism>
<evidence type="ECO:0000259" key="4">
    <source>
        <dbReference type="PROSITE" id="PS50222"/>
    </source>
</evidence>
<dbReference type="RefSeq" id="XP_007535808.2">
    <property type="nucleotide sequence ID" value="XM_007535746.2"/>
</dbReference>
<evidence type="ECO:0000256" key="1">
    <source>
        <dbReference type="ARBA" id="ARBA00022723"/>
    </source>
</evidence>
<reference evidence="6" key="1">
    <citation type="submission" date="2025-08" db="UniProtKB">
        <authorList>
            <consortium name="RefSeq"/>
        </authorList>
    </citation>
    <scope>IDENTIFICATION</scope>
</reference>
<keyword evidence="2" id="KW-0106">Calcium</keyword>
<feature type="domain" description="EF-hand" evidence="4">
    <location>
        <begin position="88"/>
        <end position="123"/>
    </location>
</feature>
<dbReference type="InterPro" id="IPR018247">
    <property type="entry name" value="EF_Hand_1_Ca_BS"/>
</dbReference>
<protein>
    <submittedName>
        <fullName evidence="6">EF-hand calcium-binding domain-containing protein 3-like</fullName>
    </submittedName>
</protein>
<dbReference type="InterPro" id="IPR011992">
    <property type="entry name" value="EF-hand-dom_pair"/>
</dbReference>
<evidence type="ECO:0000313" key="6">
    <source>
        <dbReference type="RefSeq" id="XP_007535808.2"/>
    </source>
</evidence>
<dbReference type="GO" id="GO:0005509">
    <property type="term" value="F:calcium ion binding"/>
    <property type="evidence" value="ECO:0007669"/>
    <property type="project" value="InterPro"/>
</dbReference>
<keyword evidence="1" id="KW-0479">Metal-binding</keyword>
<dbReference type="Proteomes" id="UP001652624">
    <property type="component" value="Chromosome 12"/>
</dbReference>
<dbReference type="InParanoid" id="A0A1S3AJ80"/>
<name>A0A1S3AJ80_ERIEU</name>
<dbReference type="InterPro" id="IPR043520">
    <property type="entry name" value="SPT21"/>
</dbReference>
<keyword evidence="5" id="KW-1185">Reference proteome</keyword>
<dbReference type="GeneID" id="103124982"/>
<dbReference type="PROSITE" id="PS50222">
    <property type="entry name" value="EF_HAND_2"/>
    <property type="match status" value="1"/>
</dbReference>
<dbReference type="OrthoDB" id="26525at2759"/>
<evidence type="ECO:0000256" key="3">
    <source>
        <dbReference type="SAM" id="MobiDB-lite"/>
    </source>
</evidence>
<dbReference type="PANTHER" id="PTHR47500:SF4">
    <property type="entry name" value="EF-HAND CALCIUM BINDING DOMAIN 15"/>
    <property type="match status" value="1"/>
</dbReference>
<evidence type="ECO:0000256" key="2">
    <source>
        <dbReference type="ARBA" id="ARBA00022837"/>
    </source>
</evidence>
<dbReference type="Gene3D" id="1.10.238.10">
    <property type="entry name" value="EF-hand"/>
    <property type="match status" value="1"/>
</dbReference>
<dbReference type="SUPFAM" id="SSF47473">
    <property type="entry name" value="EF-hand"/>
    <property type="match status" value="1"/>
</dbReference>
<evidence type="ECO:0000313" key="5">
    <source>
        <dbReference type="Proteomes" id="UP001652624"/>
    </source>
</evidence>
<proteinExistence type="predicted"/>
<dbReference type="Pfam" id="PF13833">
    <property type="entry name" value="EF-hand_8"/>
    <property type="match status" value="1"/>
</dbReference>
<feature type="region of interest" description="Disordered" evidence="3">
    <location>
        <begin position="258"/>
        <end position="321"/>
    </location>
</feature>
<dbReference type="PROSITE" id="PS00018">
    <property type="entry name" value="EF_HAND_1"/>
    <property type="match status" value="1"/>
</dbReference>